<evidence type="ECO:0000256" key="2">
    <source>
        <dbReference type="ARBA" id="ARBA00022487"/>
    </source>
</evidence>
<evidence type="ECO:0000256" key="4">
    <source>
        <dbReference type="ARBA" id="ARBA00023157"/>
    </source>
</evidence>
<evidence type="ECO:0000313" key="8">
    <source>
        <dbReference type="Proteomes" id="UP000504634"/>
    </source>
</evidence>
<dbReference type="Pfam" id="PF00135">
    <property type="entry name" value="COesterase"/>
    <property type="match status" value="3"/>
</dbReference>
<accession>A0A6J2TE02</accession>
<keyword evidence="3" id="KW-0378">Hydrolase</keyword>
<dbReference type="GeneID" id="115623826"/>
<protein>
    <recommendedName>
        <fullName evidence="6">carboxylesterase</fullName>
        <ecNumber evidence="6">3.1.1.1</ecNumber>
    </recommendedName>
</protein>
<keyword evidence="5" id="KW-0325">Glycoprotein</keyword>
<dbReference type="Gene3D" id="3.40.50.1820">
    <property type="entry name" value="alpha/beta hydrolase"/>
    <property type="match status" value="3"/>
</dbReference>
<dbReference type="GO" id="GO:0106435">
    <property type="term" value="F:carboxylesterase activity"/>
    <property type="evidence" value="ECO:0007669"/>
    <property type="project" value="UniProtKB-EC"/>
</dbReference>
<evidence type="ECO:0000256" key="5">
    <source>
        <dbReference type="ARBA" id="ARBA00023180"/>
    </source>
</evidence>
<reference evidence="9" key="1">
    <citation type="submission" date="2025-08" db="UniProtKB">
        <authorList>
            <consortium name="RefSeq"/>
        </authorList>
    </citation>
    <scope>IDENTIFICATION</scope>
    <source>
        <strain evidence="9">11010-0011.00</strain>
        <tissue evidence="9">Whole body</tissue>
    </source>
</reference>
<sequence length="1653" mass="187628">MATSLDTYELALPLGQIRGVKRRTIYDDEYYSFERLPFAKPPIGELRFKAPQPAGGWQGVLDCTNYAAKPVQKSFLNGQPEGSEDCLYLNVYAKRLNSEKPLPVIVYIYGGSFSVGEATRELYSPDYFMAKDVVLVTLNYRVDCLGFLSLNDPSVEIPGNAGLKDQVLALKWVKQYVEHFNGDTNNITVCGESAGGCSTHYMMCTEQTRGLFHKAIPMSGTVLNYWANTPPADFAYRLAKLYGYNGENVDKQVLAHLRSLEAYQLVNHNLLTEEDRRLGLICAFGATVESYVGPDCVVPGPQLEMVRSAWSNDLPVMLGGTSFEGLFIYPELKANTKATDHLFDDPVRVVPHDVSVQNTQEENLKYSERMIRAYFGNEKPSSALLFNFLDYYSYKIFWHGIYRSLLARLKYARAPTYFYRFDFDSPDFNFYRKLFCGDDITKGVAHADDLPYLFFNLQAWKLDKSSAEYKTIQRMVGMWTAFATSSNPNCEEIAPINWKPSKAGKPQEVLNISHDVSIIDLPEFEKLKLWNSLYKEEELYIVQILPTHQISLSNLNCYSLSAVRLWSEGSFSNMSEQLFFDFRSNSMTADYSETSPVVKTTHGRIRGILLQSLYDEPFYAFDGVPYAAPPVGALRFKAPYDIRPWYGIRDCSQPQDKCLQVSSYTKQVEGSEDCLYLNISVKTLHSEKPLPIMVYLHGGGYKGGDPSRRAWGPDYFMQQQVIFVSIGHRLGPFGFLSFADPSLEVPGNAGLKDIVLGLQWIKANASNFNGDPHNITLFGHSSGAGTAHLLMQSPRTELLFNKAILMAGFMTETNRLPNMEYRLAKHLGYEGENNDVDVYNFIKQADPKLVASAEFWTPEERAQGLLLAFTPCVEPYNTPSAVLLAEPIELQRSAWSNNIPLILGTTSSEGLYVHKWLKDNPAMLNNFRKYPEQLLPRTLQKRCDVGQKRELGKSLLQYFLAGQELSLESVDRLVDLYSYSMLHSQQRVVHARGAYGRAPTYLYRFDFDSPDFNFYRVRFHGPEMRGVGHVDELGYIFVIPATFKLDATRPEYATILRMVAMFTEFALKSDPNAPLTQSLVDWKPIARFGQRHCLNISHELQLIAQPEPQKLKFFDQLLDTYELALPLGQIRGVKRLTIYDDDYYSFERLPFAKPPIGELRFKAPQPAGGWQGVLDCTNYAAKPVQKGLLTGKIEGSEDCLYLNVYAKRLNSEKPLPVIVYIYGGAFSVGEATRELYSPDYFMAKDVVLVTLNYRVDCLGFLSLNDPSVEIPGNAGLKDQVLALKWVKQYIEHFNGDTNNITVCGESAGGCSTHYMMCTEQTRGLFHKAIPMSGTVLNYWANTPPADFAYRLAKLYGYNGENVDKQVLDHLRSLEAHKLVNHSLLTAEDRRNGLIYAFGPTVESYVGPDCVVPGSQLEMARSAWSNDLPVMLGGTSFEGLFMYPGLKANTKAMDNLLDDPVRVVPHDVRVQHTQEENLKYSERMIRAYFGNEKPSSALLFNFLDFYSYKIFWHGIYRSLLARLKYARAPTYFYRFDFDSPDFNFYRKKYCGEDITKGVAHADDLPYLFFNLQAWKLDKSSAEYKTIQRMVGMWTAFATSSNPNCEEIAPINWKPSKAGKPQEVLNISHDVSIIDLPEFEKLKVWDSLYKQEELY</sequence>
<name>A0A6J2TE02_DROLE</name>
<dbReference type="InterPro" id="IPR002018">
    <property type="entry name" value="CarbesteraseB"/>
</dbReference>
<dbReference type="SUPFAM" id="SSF53474">
    <property type="entry name" value="alpha/beta-Hydrolases"/>
    <property type="match status" value="3"/>
</dbReference>
<dbReference type="FunFam" id="3.40.50.1820:FF:000092">
    <property type="entry name" value="Carboxylic ester hydrolase"/>
    <property type="match status" value="3"/>
</dbReference>
<dbReference type="OrthoDB" id="19653at2759"/>
<feature type="domain" description="Carboxylesterase type B" evidence="7">
    <location>
        <begin position="595"/>
        <end position="1113"/>
    </location>
</feature>
<evidence type="ECO:0000256" key="1">
    <source>
        <dbReference type="ARBA" id="ARBA00005964"/>
    </source>
</evidence>
<proteinExistence type="inferred from homology"/>
<dbReference type="Proteomes" id="UP000504634">
    <property type="component" value="Unplaced"/>
</dbReference>
<evidence type="ECO:0000256" key="6">
    <source>
        <dbReference type="ARBA" id="ARBA00039155"/>
    </source>
</evidence>
<evidence type="ECO:0000256" key="3">
    <source>
        <dbReference type="ARBA" id="ARBA00022801"/>
    </source>
</evidence>
<organism evidence="8 9">
    <name type="scientific">Drosophila lebanonensis</name>
    <name type="common">Fruit fly</name>
    <name type="synonym">Scaptodrosophila lebanonensis</name>
    <dbReference type="NCBI Taxonomy" id="7225"/>
    <lineage>
        <taxon>Eukaryota</taxon>
        <taxon>Metazoa</taxon>
        <taxon>Ecdysozoa</taxon>
        <taxon>Arthropoda</taxon>
        <taxon>Hexapoda</taxon>
        <taxon>Insecta</taxon>
        <taxon>Pterygota</taxon>
        <taxon>Neoptera</taxon>
        <taxon>Endopterygota</taxon>
        <taxon>Diptera</taxon>
        <taxon>Brachycera</taxon>
        <taxon>Muscomorpha</taxon>
        <taxon>Ephydroidea</taxon>
        <taxon>Drosophilidae</taxon>
        <taxon>Scaptodrosophila</taxon>
    </lineage>
</organism>
<dbReference type="RefSeq" id="XP_030374229.1">
    <property type="nucleotide sequence ID" value="XM_030518369.1"/>
</dbReference>
<dbReference type="InterPro" id="IPR029058">
    <property type="entry name" value="AB_hydrolase_fold"/>
</dbReference>
<comment type="similarity">
    <text evidence="1">Belongs to the type-B carboxylesterase/lipase family.</text>
</comment>
<dbReference type="PANTHER" id="PTHR43142:SF1">
    <property type="entry name" value="CARBOXYLIC ESTER HYDROLASE"/>
    <property type="match status" value="1"/>
</dbReference>
<feature type="domain" description="Carboxylesterase type B" evidence="7">
    <location>
        <begin position="10"/>
        <end position="521"/>
    </location>
</feature>
<keyword evidence="2" id="KW-0719">Serine esterase</keyword>
<keyword evidence="4" id="KW-1015">Disulfide bond</keyword>
<evidence type="ECO:0000259" key="7">
    <source>
        <dbReference type="Pfam" id="PF00135"/>
    </source>
</evidence>
<dbReference type="PANTHER" id="PTHR43142">
    <property type="entry name" value="CARBOXYLIC ESTER HYDROLASE"/>
    <property type="match status" value="1"/>
</dbReference>
<dbReference type="EC" id="3.1.1.1" evidence="6"/>
<gene>
    <name evidence="9" type="primary">LOC115623826</name>
</gene>
<keyword evidence="8" id="KW-1185">Reference proteome</keyword>
<evidence type="ECO:0000313" key="9">
    <source>
        <dbReference type="RefSeq" id="XP_030374229.1"/>
    </source>
</evidence>
<feature type="domain" description="Carboxylesterase type B" evidence="7">
    <location>
        <begin position="1123"/>
        <end position="1635"/>
    </location>
</feature>